<feature type="domain" description="EB" evidence="3">
    <location>
        <begin position="145"/>
        <end position="185"/>
    </location>
</feature>
<feature type="compositionally biased region" description="Polar residues" evidence="1">
    <location>
        <begin position="442"/>
        <end position="467"/>
    </location>
</feature>
<keyword evidence="2" id="KW-0812">Transmembrane</keyword>
<feature type="domain" description="EB" evidence="3">
    <location>
        <begin position="248"/>
        <end position="287"/>
    </location>
</feature>
<evidence type="ECO:0000313" key="4">
    <source>
        <dbReference type="Proteomes" id="UP000694941"/>
    </source>
</evidence>
<dbReference type="RefSeq" id="XP_013779808.1">
    <property type="nucleotide sequence ID" value="XM_013924354.2"/>
</dbReference>
<evidence type="ECO:0000313" key="5">
    <source>
        <dbReference type="RefSeq" id="XP_013779808.1"/>
    </source>
</evidence>
<evidence type="ECO:0000256" key="2">
    <source>
        <dbReference type="SAM" id="Phobius"/>
    </source>
</evidence>
<keyword evidence="2" id="KW-0472">Membrane</keyword>
<dbReference type="PANTHER" id="PTHR39069">
    <property type="entry name" value="ECDYSONE-INDUCIBLE GENE E1, ISOFORM A"/>
    <property type="match status" value="1"/>
</dbReference>
<organism evidence="4 5">
    <name type="scientific">Limulus polyphemus</name>
    <name type="common">Atlantic horseshoe crab</name>
    <dbReference type="NCBI Taxonomy" id="6850"/>
    <lineage>
        <taxon>Eukaryota</taxon>
        <taxon>Metazoa</taxon>
        <taxon>Ecdysozoa</taxon>
        <taxon>Arthropoda</taxon>
        <taxon>Chelicerata</taxon>
        <taxon>Merostomata</taxon>
        <taxon>Xiphosura</taxon>
        <taxon>Limulidae</taxon>
        <taxon>Limulus</taxon>
    </lineage>
</organism>
<proteinExistence type="predicted"/>
<keyword evidence="4" id="KW-1185">Reference proteome</keyword>
<accession>A0ABM1BDJ5</accession>
<dbReference type="InterPro" id="IPR006149">
    <property type="entry name" value="EB_dom"/>
</dbReference>
<reference evidence="5" key="1">
    <citation type="submission" date="2025-08" db="UniProtKB">
        <authorList>
            <consortium name="RefSeq"/>
        </authorList>
    </citation>
    <scope>IDENTIFICATION</scope>
    <source>
        <tissue evidence="5">Muscle</tissue>
    </source>
</reference>
<feature type="region of interest" description="Disordered" evidence="1">
    <location>
        <begin position="442"/>
        <end position="504"/>
    </location>
</feature>
<dbReference type="Pfam" id="PF01683">
    <property type="entry name" value="EB"/>
    <property type="match status" value="3"/>
</dbReference>
<dbReference type="GeneID" id="106464226"/>
<dbReference type="Proteomes" id="UP000694941">
    <property type="component" value="Unplaced"/>
</dbReference>
<name>A0ABM1BDJ5_LIMPO</name>
<protein>
    <submittedName>
        <fullName evidence="5">Uncharacterized protein LOC106464226 isoform X1</fullName>
    </submittedName>
</protein>
<sequence length="504" mass="56293">MGNSFLPHSIYVFAVFVLCYRKNIITCDKVKISPVHVFSPHKNSFYNNNTTRFPFMFWSFPVFNPNERIINEVRQTSTSSVLKQAFITQPKVTGKPELPIIGYKEVQQAEVGGWCLNDLDCKSSKVTCVRGICQCIVEYPVVVTISSEKECMAERDLGEACSHNQQCRTPNAECRNNRCECKPEHDSQVDDYGVRKCYQRANFDESCQYDVQCEWMSGGDAPLVCMFGKCACLNNYVFVRRSHLKLGCYMKATLFGSCEVSEQCTMANTLCSANGKCVCEYGYHYRNREGCVQNDLESTKAKEVYTAAMIAAACLMVAVLGILLTCIIRRSFCTRRNGTRRNGQDSSRSNDVFTISDELGALRAVDKPPTYEEVMQREREIVGIPPPEYTDAEIHRSFSPVPRLSGNVFTLRNTSDILHSGDPEGAEFISFLIGSSHQPSFGATIQLSPSPSESVDTQCQEHANSPPNVKDDSNNSVTMIDEGAASLPSTSSEGYYDNPTFHPD</sequence>
<evidence type="ECO:0000259" key="3">
    <source>
        <dbReference type="Pfam" id="PF01683"/>
    </source>
</evidence>
<gene>
    <name evidence="5" type="primary">LOC106464226</name>
</gene>
<feature type="domain" description="EB" evidence="3">
    <location>
        <begin position="195"/>
        <end position="239"/>
    </location>
</feature>
<dbReference type="PANTHER" id="PTHR39069:SF8">
    <property type="entry name" value="FI17111P1"/>
    <property type="match status" value="1"/>
</dbReference>
<feature type="transmembrane region" description="Helical" evidence="2">
    <location>
        <begin position="304"/>
        <end position="328"/>
    </location>
</feature>
<keyword evidence="2" id="KW-1133">Transmembrane helix</keyword>
<evidence type="ECO:0000256" key="1">
    <source>
        <dbReference type="SAM" id="MobiDB-lite"/>
    </source>
</evidence>